<dbReference type="SFLD" id="SFLDG01129">
    <property type="entry name" value="C1.5:_HAD__Beta-PGM__Phosphata"/>
    <property type="match status" value="1"/>
</dbReference>
<proteinExistence type="predicted"/>
<dbReference type="SUPFAM" id="SSF56784">
    <property type="entry name" value="HAD-like"/>
    <property type="match status" value="1"/>
</dbReference>
<dbReference type="InterPro" id="IPR036412">
    <property type="entry name" value="HAD-like_sf"/>
</dbReference>
<reference evidence="2" key="1">
    <citation type="journal article" date="2019" name="Int. J. Syst. Evol. Microbiol.">
        <title>The Global Catalogue of Microorganisms (GCM) 10K type strain sequencing project: providing services to taxonomists for standard genome sequencing and annotation.</title>
        <authorList>
            <consortium name="The Broad Institute Genomics Platform"/>
            <consortium name="The Broad Institute Genome Sequencing Center for Infectious Disease"/>
            <person name="Wu L."/>
            <person name="Ma J."/>
        </authorList>
    </citation>
    <scope>NUCLEOTIDE SEQUENCE [LARGE SCALE GENOMIC DNA]</scope>
    <source>
        <strain evidence="2">NBRC 108723</strain>
    </source>
</reference>
<dbReference type="NCBIfam" id="TIGR01549">
    <property type="entry name" value="HAD-SF-IA-v1"/>
    <property type="match status" value="1"/>
</dbReference>
<name>A0ABQ6F0T5_9VIBR</name>
<dbReference type="RefSeq" id="WP_284192715.1">
    <property type="nucleotide sequence ID" value="NZ_BSPW01000058.1"/>
</dbReference>
<gene>
    <name evidence="1" type="ORF">GCM10007938_26210</name>
</gene>
<dbReference type="EMBL" id="BSPW01000058">
    <property type="protein sequence ID" value="GLT18839.1"/>
    <property type="molecule type" value="Genomic_DNA"/>
</dbReference>
<dbReference type="PANTHER" id="PTHR43885:SF1">
    <property type="entry name" value="SUPERFAMILY HYDROLASE, PUTATIVE (AFU_ORTHOLOGUE AFUA_4G13290)-RELATED"/>
    <property type="match status" value="1"/>
</dbReference>
<dbReference type="InterPro" id="IPR006439">
    <property type="entry name" value="HAD-SF_hydro_IA"/>
</dbReference>
<evidence type="ECO:0000313" key="2">
    <source>
        <dbReference type="Proteomes" id="UP001157138"/>
    </source>
</evidence>
<accession>A0ABQ6F0T5</accession>
<dbReference type="Pfam" id="PF13419">
    <property type="entry name" value="HAD_2"/>
    <property type="match status" value="1"/>
</dbReference>
<comment type="caution">
    <text evidence="1">The sequence shown here is derived from an EMBL/GenBank/DDBJ whole genome shotgun (WGS) entry which is preliminary data.</text>
</comment>
<protein>
    <submittedName>
        <fullName evidence="1">Phosphatase</fullName>
    </submittedName>
</protein>
<dbReference type="Gene3D" id="1.10.260.80">
    <property type="match status" value="1"/>
</dbReference>
<dbReference type="PANTHER" id="PTHR43885">
    <property type="entry name" value="HALOACID DEHALOGENASE-LIKE HYDROLASE"/>
    <property type="match status" value="1"/>
</dbReference>
<dbReference type="SFLD" id="SFLDS00003">
    <property type="entry name" value="Haloacid_Dehalogenase"/>
    <property type="match status" value="1"/>
</dbReference>
<dbReference type="CDD" id="cd01427">
    <property type="entry name" value="HAD_like"/>
    <property type="match status" value="1"/>
</dbReference>
<sequence>MDVIALDIEQINAIVFDLDNTLVSSNLDFNWLRDQIGCPSNIDLLTFIDKLDCSQSALKAKQIVLNHELDDANHSTPMQGCHELLKFIEQHHFSTAIITRNCLQAARQKVAHNKLNISRIISREHFPPKPAPDALLALANEWGLASYQVLYVGDYVYDLQAASNANMPSCLVTHGHVHPFSHHASICVSELDELLTLFTVNQNDESSTG</sequence>
<keyword evidence="2" id="KW-1185">Reference proteome</keyword>
<evidence type="ECO:0000313" key="1">
    <source>
        <dbReference type="EMBL" id="GLT18839.1"/>
    </source>
</evidence>
<dbReference type="InterPro" id="IPR023214">
    <property type="entry name" value="HAD_sf"/>
</dbReference>
<dbReference type="InterPro" id="IPR041492">
    <property type="entry name" value="HAD_2"/>
</dbReference>
<dbReference type="Proteomes" id="UP001157138">
    <property type="component" value="Unassembled WGS sequence"/>
</dbReference>
<dbReference type="Gene3D" id="3.40.50.1000">
    <property type="entry name" value="HAD superfamily/HAD-like"/>
    <property type="match status" value="1"/>
</dbReference>
<organism evidence="1 2">
    <name type="scientific">Vibrio zhanjiangensis</name>
    <dbReference type="NCBI Taxonomy" id="1046128"/>
    <lineage>
        <taxon>Bacteria</taxon>
        <taxon>Pseudomonadati</taxon>
        <taxon>Pseudomonadota</taxon>
        <taxon>Gammaproteobacteria</taxon>
        <taxon>Vibrionales</taxon>
        <taxon>Vibrionaceae</taxon>
        <taxon>Vibrio</taxon>
    </lineage>
</organism>